<dbReference type="EMBL" id="QZAF01000018">
    <property type="protein sequence ID" value="THV76551.1"/>
    <property type="molecule type" value="Genomic_DNA"/>
</dbReference>
<gene>
    <name evidence="4" type="ORF">D6C94_06316</name>
    <name evidence="3" type="ORF">D6D28_01061</name>
</gene>
<name>A0A4S8SZE3_AURPU</name>
<keyword evidence="1" id="KW-1133">Transmembrane helix</keyword>
<evidence type="ECO:0000313" key="5">
    <source>
        <dbReference type="Proteomes" id="UP000304951"/>
    </source>
</evidence>
<dbReference type="InterPro" id="IPR005303">
    <property type="entry name" value="MOCOS_middle"/>
</dbReference>
<dbReference type="GO" id="GO:0003824">
    <property type="term" value="F:catalytic activity"/>
    <property type="evidence" value="ECO:0007669"/>
    <property type="project" value="InterPro"/>
</dbReference>
<dbReference type="GO" id="GO:0030170">
    <property type="term" value="F:pyridoxal phosphate binding"/>
    <property type="evidence" value="ECO:0007669"/>
    <property type="project" value="InterPro"/>
</dbReference>
<dbReference type="PROSITE" id="PS51340">
    <property type="entry name" value="MOSC"/>
    <property type="match status" value="1"/>
</dbReference>
<evidence type="ECO:0000313" key="4">
    <source>
        <dbReference type="EMBL" id="THY72946.1"/>
    </source>
</evidence>
<protein>
    <submittedName>
        <fullName evidence="3">MOSC-domain-containing protein</fullName>
    </submittedName>
</protein>
<dbReference type="Proteomes" id="UP000305064">
    <property type="component" value="Unassembled WGS sequence"/>
</dbReference>
<dbReference type="InterPro" id="IPR011037">
    <property type="entry name" value="Pyrv_Knase-like_insert_dom_sf"/>
</dbReference>
<keyword evidence="1" id="KW-0812">Transmembrane</keyword>
<dbReference type="PANTHER" id="PTHR14237">
    <property type="entry name" value="MOLYBDOPTERIN COFACTOR SULFURASE MOSC"/>
    <property type="match status" value="1"/>
</dbReference>
<dbReference type="AlphaFoldDB" id="A0A4S8SZE3"/>
<proteinExistence type="predicted"/>
<dbReference type="Proteomes" id="UP000304951">
    <property type="component" value="Unassembled WGS sequence"/>
</dbReference>
<evidence type="ECO:0000313" key="6">
    <source>
        <dbReference type="Proteomes" id="UP000305064"/>
    </source>
</evidence>
<dbReference type="Pfam" id="PF03476">
    <property type="entry name" value="MOSC_N"/>
    <property type="match status" value="1"/>
</dbReference>
<dbReference type="SUPFAM" id="SSF141673">
    <property type="entry name" value="MOSC N-terminal domain-like"/>
    <property type="match status" value="1"/>
</dbReference>
<feature type="transmembrane region" description="Helical" evidence="1">
    <location>
        <begin position="30"/>
        <end position="52"/>
    </location>
</feature>
<evidence type="ECO:0000259" key="2">
    <source>
        <dbReference type="PROSITE" id="PS51340"/>
    </source>
</evidence>
<comment type="caution">
    <text evidence="3">The sequence shown here is derived from an EMBL/GenBank/DDBJ whole genome shotgun (WGS) entry which is preliminary data.</text>
</comment>
<dbReference type="EMBL" id="QZBJ01000041">
    <property type="protein sequence ID" value="THY72946.1"/>
    <property type="molecule type" value="Genomic_DNA"/>
</dbReference>
<sequence>MTFLSLEHIRMGQFNKDGTGSIELIPGIDIHTMAIGMITLVVGGVIFLYFYANFIFDEDAARALTARKPGPSTEVVSLRIYPIKSCRGIEVNDIKLHKTGLDLDRHWMFVDAKSRQFLTIRSDPSMTLIDTGLSGDGKGRWTELHVSIHDTDKHVKIPCYPTAEWLDENTKLTKVEIWGEDTDAWEYNDDINSIFSEYFKKPVALVYKGPTPRMARGNGSPDLYGKEQEHHFADVMSLQVASEASLADLNSRLEGAGHDQLTIERFRPNIIVKGTKAWDEDSWKKVCIRTTDHAREAIWKTHLDILCHCARCQVPNVNPDTAEKHAHEPWDTLMKFRRIDQGGVAKYKPCFGMLCIPTSEGPIAVGAALEVLERTEKHLYNTSKFEDL</sequence>
<dbReference type="SUPFAM" id="SSF50800">
    <property type="entry name" value="PK beta-barrel domain-like"/>
    <property type="match status" value="1"/>
</dbReference>
<reference evidence="5 6" key="1">
    <citation type="submission" date="2018-10" db="EMBL/GenBank/DDBJ databases">
        <title>Fifty Aureobasidium pullulans genomes reveal a recombining polyextremotolerant generalist.</title>
        <authorList>
            <person name="Gostincar C."/>
            <person name="Turk M."/>
            <person name="Zajc J."/>
            <person name="Gunde-Cimerman N."/>
        </authorList>
    </citation>
    <scope>NUCLEOTIDE SEQUENCE [LARGE SCALE GENOMIC DNA]</scope>
    <source>
        <strain evidence="3 5">EXF-11900</strain>
        <strain evidence="4 6">EXF-4256</strain>
    </source>
</reference>
<keyword evidence="1" id="KW-0472">Membrane</keyword>
<dbReference type="PANTHER" id="PTHR14237:SF19">
    <property type="entry name" value="MITOCHONDRIAL AMIDOXIME REDUCING COMPONENT 1"/>
    <property type="match status" value="1"/>
</dbReference>
<organism evidence="3 5">
    <name type="scientific">Aureobasidium pullulans</name>
    <name type="common">Black yeast</name>
    <name type="synonym">Pullularia pullulans</name>
    <dbReference type="NCBI Taxonomy" id="5580"/>
    <lineage>
        <taxon>Eukaryota</taxon>
        <taxon>Fungi</taxon>
        <taxon>Dikarya</taxon>
        <taxon>Ascomycota</taxon>
        <taxon>Pezizomycotina</taxon>
        <taxon>Dothideomycetes</taxon>
        <taxon>Dothideomycetidae</taxon>
        <taxon>Dothideales</taxon>
        <taxon>Saccotheciaceae</taxon>
        <taxon>Aureobasidium</taxon>
    </lineage>
</organism>
<dbReference type="GO" id="GO:0030151">
    <property type="term" value="F:molybdenum ion binding"/>
    <property type="evidence" value="ECO:0007669"/>
    <property type="project" value="InterPro"/>
</dbReference>
<evidence type="ECO:0000256" key="1">
    <source>
        <dbReference type="SAM" id="Phobius"/>
    </source>
</evidence>
<feature type="domain" description="MOSC" evidence="2">
    <location>
        <begin position="209"/>
        <end position="372"/>
    </location>
</feature>
<accession>A0A4S8SZE3</accession>
<evidence type="ECO:0000313" key="3">
    <source>
        <dbReference type="EMBL" id="THV76551.1"/>
    </source>
</evidence>
<dbReference type="Pfam" id="PF03473">
    <property type="entry name" value="MOSC"/>
    <property type="match status" value="1"/>
</dbReference>
<dbReference type="InterPro" id="IPR005302">
    <property type="entry name" value="MoCF_Sase_C"/>
</dbReference>